<organism evidence="4 5">
    <name type="scientific">Mucilaginibacter robiniae</name>
    <dbReference type="NCBI Taxonomy" id="2728022"/>
    <lineage>
        <taxon>Bacteria</taxon>
        <taxon>Pseudomonadati</taxon>
        <taxon>Bacteroidota</taxon>
        <taxon>Sphingobacteriia</taxon>
        <taxon>Sphingobacteriales</taxon>
        <taxon>Sphingobacteriaceae</taxon>
        <taxon>Mucilaginibacter</taxon>
    </lineage>
</organism>
<dbReference type="Pfam" id="PF00072">
    <property type="entry name" value="Response_reg"/>
    <property type="match status" value="1"/>
</dbReference>
<keyword evidence="5" id="KW-1185">Reference proteome</keyword>
<dbReference type="InterPro" id="IPR050595">
    <property type="entry name" value="Bact_response_regulator"/>
</dbReference>
<dbReference type="PANTHER" id="PTHR44591:SF3">
    <property type="entry name" value="RESPONSE REGULATORY DOMAIN-CONTAINING PROTEIN"/>
    <property type="match status" value="1"/>
</dbReference>
<dbReference type="AlphaFoldDB" id="A0A7L5E2X1"/>
<dbReference type="GO" id="GO:0000160">
    <property type="term" value="P:phosphorelay signal transduction system"/>
    <property type="evidence" value="ECO:0007669"/>
    <property type="project" value="InterPro"/>
</dbReference>
<reference evidence="4 5" key="1">
    <citation type="submission" date="2020-04" db="EMBL/GenBank/DDBJ databases">
        <title>Genome sequencing of novel species.</title>
        <authorList>
            <person name="Heo J."/>
            <person name="Kim S.-J."/>
            <person name="Kim J.-S."/>
            <person name="Hong S.-B."/>
            <person name="Kwon S.-W."/>
        </authorList>
    </citation>
    <scope>NUCLEOTIDE SEQUENCE [LARGE SCALE GENOMIC DNA]</scope>
    <source>
        <strain evidence="4 5">F39-2</strain>
    </source>
</reference>
<dbReference type="PROSITE" id="PS50110">
    <property type="entry name" value="RESPONSE_REGULATORY"/>
    <property type="match status" value="1"/>
</dbReference>
<evidence type="ECO:0000313" key="4">
    <source>
        <dbReference type="EMBL" id="QJD96689.1"/>
    </source>
</evidence>
<evidence type="ECO:0000259" key="3">
    <source>
        <dbReference type="PROSITE" id="PS50110"/>
    </source>
</evidence>
<dbReference type="SMART" id="SM00448">
    <property type="entry name" value="REC"/>
    <property type="match status" value="1"/>
</dbReference>
<proteinExistence type="predicted"/>
<dbReference type="KEGG" id="mrob:HH214_12800"/>
<feature type="modified residue" description="4-aspartylphosphate" evidence="2">
    <location>
        <position position="52"/>
    </location>
</feature>
<gene>
    <name evidence="4" type="ORF">HH214_12800</name>
</gene>
<keyword evidence="1 2" id="KW-0597">Phosphoprotein</keyword>
<protein>
    <submittedName>
        <fullName evidence="4">Response regulator</fullName>
    </submittedName>
</protein>
<dbReference type="Proteomes" id="UP000503278">
    <property type="component" value="Chromosome"/>
</dbReference>
<evidence type="ECO:0000313" key="5">
    <source>
        <dbReference type="Proteomes" id="UP000503278"/>
    </source>
</evidence>
<name>A0A7L5E2X1_9SPHI</name>
<sequence length="126" mass="14071">MRKILILDDDADILDVMQEALQYEGFEVAVASGTDNIFSLLNKHQPDLLMVDYILNGINGGELCHQVKADQHTRQLPVIIVSAYPKVFKSLGYYGCNAFMPKPFDLDELTSTITNLINTSSYSITI</sequence>
<dbReference type="EMBL" id="CP051682">
    <property type="protein sequence ID" value="QJD96689.1"/>
    <property type="molecule type" value="Genomic_DNA"/>
</dbReference>
<dbReference type="InterPro" id="IPR011006">
    <property type="entry name" value="CheY-like_superfamily"/>
</dbReference>
<dbReference type="SUPFAM" id="SSF52172">
    <property type="entry name" value="CheY-like"/>
    <property type="match status" value="1"/>
</dbReference>
<dbReference type="InterPro" id="IPR001789">
    <property type="entry name" value="Sig_transdc_resp-reg_receiver"/>
</dbReference>
<evidence type="ECO:0000256" key="2">
    <source>
        <dbReference type="PROSITE-ProRule" id="PRU00169"/>
    </source>
</evidence>
<feature type="domain" description="Response regulatory" evidence="3">
    <location>
        <begin position="3"/>
        <end position="117"/>
    </location>
</feature>
<evidence type="ECO:0000256" key="1">
    <source>
        <dbReference type="ARBA" id="ARBA00022553"/>
    </source>
</evidence>
<dbReference type="Gene3D" id="3.40.50.2300">
    <property type="match status" value="1"/>
</dbReference>
<accession>A0A7L5E2X1</accession>
<dbReference type="RefSeq" id="WP_169608222.1">
    <property type="nucleotide sequence ID" value="NZ_CP051682.1"/>
</dbReference>
<dbReference type="PANTHER" id="PTHR44591">
    <property type="entry name" value="STRESS RESPONSE REGULATOR PROTEIN 1"/>
    <property type="match status" value="1"/>
</dbReference>